<keyword evidence="4" id="KW-0547">Nucleotide-binding</keyword>
<accession>C5LNL2</accession>
<dbReference type="InterPro" id="IPR000719">
    <property type="entry name" value="Prot_kinase_dom"/>
</dbReference>
<organism evidence="11">
    <name type="scientific">Perkinsus marinus (strain ATCC 50983 / TXsc)</name>
    <dbReference type="NCBI Taxonomy" id="423536"/>
    <lineage>
        <taxon>Eukaryota</taxon>
        <taxon>Sar</taxon>
        <taxon>Alveolata</taxon>
        <taxon>Perkinsozoa</taxon>
        <taxon>Perkinsea</taxon>
        <taxon>Perkinsida</taxon>
        <taxon>Perkinsidae</taxon>
        <taxon>Perkinsus</taxon>
    </lineage>
</organism>
<dbReference type="Gene3D" id="3.30.200.20">
    <property type="entry name" value="Phosphorylase Kinase, domain 1"/>
    <property type="match status" value="1"/>
</dbReference>
<sequence>MKVLGQGAYGQVFVVGSSRHRRAYCLKRVPLRELSHRQREQVKQEVHLLETLRGHPNIVWFHKVWCISFTLRYCSLGDLGAHIKCLWEGGKPPRRLEDLAIDWLIQMCLALQALHSRRVLHRDMKTGNVFLLRPASVGEGSLVLKLGDFGVSKMLGDQPANPMHSKVALASTMIGTPVYMSPEMYRGKPYGFEADIWGLGCVLYEVLHGRYAFEADSLQGLALKIMQGRHGPVTCSEGLRELIVSMLYDRPEGRPALQAILARSIVRARIALTLAGVCSCIESHIGSRMAQEAYKTLLAQLGYMGLRWVVEPAPERCLPRVTTQGAGEDFPEVGGKRLKNLQGELRVSPGATWGAHPGGCSGAHEPVPHRSDREVAGQGVTDLTYLLQYDHISKENLACPFEPVRQLPRPASAELSDRHRAN</sequence>
<comment type="catalytic activity">
    <reaction evidence="8">
        <text>L-seryl-[protein] + ATP = O-phospho-L-seryl-[protein] + ADP + H(+)</text>
        <dbReference type="Rhea" id="RHEA:17989"/>
        <dbReference type="Rhea" id="RHEA-COMP:9863"/>
        <dbReference type="Rhea" id="RHEA-COMP:11604"/>
        <dbReference type="ChEBI" id="CHEBI:15378"/>
        <dbReference type="ChEBI" id="CHEBI:29999"/>
        <dbReference type="ChEBI" id="CHEBI:30616"/>
        <dbReference type="ChEBI" id="CHEBI:83421"/>
        <dbReference type="ChEBI" id="CHEBI:456216"/>
        <dbReference type="EC" id="2.7.11.1"/>
    </reaction>
</comment>
<evidence type="ECO:0000256" key="7">
    <source>
        <dbReference type="ARBA" id="ARBA00047899"/>
    </source>
</evidence>
<keyword evidence="2 10" id="KW-0723">Serine/threonine-protein kinase</keyword>
<dbReference type="EC" id="2.7.11.1" evidence="1"/>
<name>C5LNL2_PERM5</name>
<comment type="catalytic activity">
    <reaction evidence="7">
        <text>L-threonyl-[protein] + ATP = O-phospho-L-threonyl-[protein] + ADP + H(+)</text>
        <dbReference type="Rhea" id="RHEA:46608"/>
        <dbReference type="Rhea" id="RHEA-COMP:11060"/>
        <dbReference type="Rhea" id="RHEA-COMP:11605"/>
        <dbReference type="ChEBI" id="CHEBI:15378"/>
        <dbReference type="ChEBI" id="CHEBI:30013"/>
        <dbReference type="ChEBI" id="CHEBI:30616"/>
        <dbReference type="ChEBI" id="CHEBI:61977"/>
        <dbReference type="ChEBI" id="CHEBI:456216"/>
        <dbReference type="EC" id="2.7.11.1"/>
    </reaction>
</comment>
<evidence type="ECO:0000256" key="8">
    <source>
        <dbReference type="ARBA" id="ARBA00048679"/>
    </source>
</evidence>
<evidence type="ECO:0000256" key="2">
    <source>
        <dbReference type="ARBA" id="ARBA00022527"/>
    </source>
</evidence>
<dbReference type="InterPro" id="IPR011009">
    <property type="entry name" value="Kinase-like_dom_sf"/>
</dbReference>
<dbReference type="Proteomes" id="UP000007800">
    <property type="component" value="Unassembled WGS sequence"/>
</dbReference>
<feature type="domain" description="Protein kinase" evidence="9">
    <location>
        <begin position="1"/>
        <end position="266"/>
    </location>
</feature>
<dbReference type="AlphaFoldDB" id="C5LNL2"/>
<gene>
    <name evidence="10" type="ORF">Pmar_PMAR002595</name>
</gene>
<dbReference type="SMART" id="SM00220">
    <property type="entry name" value="S_TKc"/>
    <property type="match status" value="1"/>
</dbReference>
<evidence type="ECO:0000259" key="9">
    <source>
        <dbReference type="PROSITE" id="PS50011"/>
    </source>
</evidence>
<evidence type="ECO:0000256" key="3">
    <source>
        <dbReference type="ARBA" id="ARBA00022679"/>
    </source>
</evidence>
<dbReference type="PANTHER" id="PTHR44899:SF3">
    <property type="entry name" value="SERINE_THREONINE-PROTEIN KINASE NEK1"/>
    <property type="match status" value="1"/>
</dbReference>
<dbReference type="PANTHER" id="PTHR44899">
    <property type="entry name" value="CAMK FAMILY PROTEIN KINASE"/>
    <property type="match status" value="1"/>
</dbReference>
<dbReference type="RefSeq" id="XP_002768963.1">
    <property type="nucleotide sequence ID" value="XM_002768917.1"/>
</dbReference>
<dbReference type="Gene3D" id="1.10.510.10">
    <property type="entry name" value="Transferase(Phosphotransferase) domain 1"/>
    <property type="match status" value="1"/>
</dbReference>
<evidence type="ECO:0000313" key="11">
    <source>
        <dbReference type="Proteomes" id="UP000007800"/>
    </source>
</evidence>
<keyword evidence="5 10" id="KW-0418">Kinase</keyword>
<keyword evidence="3" id="KW-0808">Transferase</keyword>
<evidence type="ECO:0000256" key="4">
    <source>
        <dbReference type="ARBA" id="ARBA00022741"/>
    </source>
</evidence>
<evidence type="ECO:0000256" key="5">
    <source>
        <dbReference type="ARBA" id="ARBA00022777"/>
    </source>
</evidence>
<proteinExistence type="predicted"/>
<dbReference type="EMBL" id="GG683809">
    <property type="protein sequence ID" value="EER01681.1"/>
    <property type="molecule type" value="Genomic_DNA"/>
</dbReference>
<reference evidence="10 11" key="1">
    <citation type="submission" date="2008-07" db="EMBL/GenBank/DDBJ databases">
        <authorList>
            <person name="El-Sayed N."/>
            <person name="Caler E."/>
            <person name="Inman J."/>
            <person name="Amedeo P."/>
            <person name="Hass B."/>
            <person name="Wortman J."/>
        </authorList>
    </citation>
    <scope>NUCLEOTIDE SEQUENCE [LARGE SCALE GENOMIC DNA]</scope>
    <source>
        <strain evidence="11">ATCC 50983 / TXsc</strain>
    </source>
</reference>
<evidence type="ECO:0000256" key="6">
    <source>
        <dbReference type="ARBA" id="ARBA00022840"/>
    </source>
</evidence>
<evidence type="ECO:0000313" key="10">
    <source>
        <dbReference type="EMBL" id="EER01681.1"/>
    </source>
</evidence>
<dbReference type="GeneID" id="9040256"/>
<keyword evidence="11" id="KW-1185">Reference proteome</keyword>
<dbReference type="InterPro" id="IPR051131">
    <property type="entry name" value="NEK_Ser/Thr_kinase_NIMA"/>
</dbReference>
<dbReference type="PROSITE" id="PS50011">
    <property type="entry name" value="PROTEIN_KINASE_DOM"/>
    <property type="match status" value="1"/>
</dbReference>
<dbReference type="InterPro" id="IPR008271">
    <property type="entry name" value="Ser/Thr_kinase_AS"/>
</dbReference>
<evidence type="ECO:0000256" key="1">
    <source>
        <dbReference type="ARBA" id="ARBA00012513"/>
    </source>
</evidence>
<dbReference type="Pfam" id="PF00069">
    <property type="entry name" value="Pkinase"/>
    <property type="match status" value="1"/>
</dbReference>
<dbReference type="OrthoDB" id="248923at2759"/>
<protein>
    <recommendedName>
        <fullName evidence="1">non-specific serine/threonine protein kinase</fullName>
        <ecNumber evidence="1">2.7.11.1</ecNumber>
    </recommendedName>
</protein>
<keyword evidence="6" id="KW-0067">ATP-binding</keyword>
<dbReference type="SUPFAM" id="SSF56112">
    <property type="entry name" value="Protein kinase-like (PK-like)"/>
    <property type="match status" value="1"/>
</dbReference>
<dbReference type="PROSITE" id="PS00108">
    <property type="entry name" value="PROTEIN_KINASE_ST"/>
    <property type="match status" value="1"/>
</dbReference>
<dbReference type="GO" id="GO:0004674">
    <property type="term" value="F:protein serine/threonine kinase activity"/>
    <property type="evidence" value="ECO:0007669"/>
    <property type="project" value="UniProtKB-KW"/>
</dbReference>
<dbReference type="GO" id="GO:0005524">
    <property type="term" value="F:ATP binding"/>
    <property type="evidence" value="ECO:0007669"/>
    <property type="project" value="UniProtKB-KW"/>
</dbReference>
<dbReference type="InParanoid" id="C5LNL2"/>